<reference evidence="2" key="1">
    <citation type="submission" date="2022-05" db="EMBL/GenBank/DDBJ databases">
        <title>Genomic analysis of Brachybacterium sp. CBA3104.</title>
        <authorList>
            <person name="Roh S.W."/>
            <person name="Kim Y.B."/>
            <person name="Kim Y."/>
        </authorList>
    </citation>
    <scope>NUCLEOTIDE SEQUENCE</scope>
    <source>
        <strain evidence="2">CBA3104</strain>
    </source>
</reference>
<keyword evidence="1" id="KW-0812">Transmembrane</keyword>
<dbReference type="EMBL" id="CP097218">
    <property type="protein sequence ID" value="UQN29675.1"/>
    <property type="molecule type" value="Genomic_DNA"/>
</dbReference>
<feature type="transmembrane region" description="Helical" evidence="1">
    <location>
        <begin position="21"/>
        <end position="47"/>
    </location>
</feature>
<evidence type="ECO:0008006" key="4">
    <source>
        <dbReference type="Google" id="ProtNLM"/>
    </source>
</evidence>
<organism evidence="2 3">
    <name type="scientific">Brachybacterium kimchii</name>
    <dbReference type="NCBI Taxonomy" id="2942909"/>
    <lineage>
        <taxon>Bacteria</taxon>
        <taxon>Bacillati</taxon>
        <taxon>Actinomycetota</taxon>
        <taxon>Actinomycetes</taxon>
        <taxon>Micrococcales</taxon>
        <taxon>Dermabacteraceae</taxon>
        <taxon>Brachybacterium</taxon>
    </lineage>
</organism>
<feature type="transmembrane region" description="Helical" evidence="1">
    <location>
        <begin position="206"/>
        <end position="226"/>
    </location>
</feature>
<evidence type="ECO:0000313" key="3">
    <source>
        <dbReference type="Proteomes" id="UP001055868"/>
    </source>
</evidence>
<evidence type="ECO:0000313" key="2">
    <source>
        <dbReference type="EMBL" id="UQN29675.1"/>
    </source>
</evidence>
<name>A0ABY4N8F8_9MICO</name>
<accession>A0ABY4N8F8</accession>
<dbReference type="RefSeq" id="WP_249478866.1">
    <property type="nucleotide sequence ID" value="NZ_CP097218.1"/>
</dbReference>
<keyword evidence="3" id="KW-1185">Reference proteome</keyword>
<dbReference type="Proteomes" id="UP001055868">
    <property type="component" value="Chromosome"/>
</dbReference>
<evidence type="ECO:0000256" key="1">
    <source>
        <dbReference type="SAM" id="Phobius"/>
    </source>
</evidence>
<protein>
    <recommendedName>
        <fullName evidence="4">PH domain-containing protein</fullName>
    </recommendedName>
</protein>
<feature type="transmembrane region" description="Helical" evidence="1">
    <location>
        <begin position="67"/>
        <end position="89"/>
    </location>
</feature>
<sequence length="228" mass="25170">MDPISSDAPEAMPERVYGPAASGVVGTLITAALCAGVLEFLVLTSFLGQHLWHDARLGHDAVFTLPLLIWVIVLVVTIGWALRTLTIWLQVDEHGFRLRGLCRRTRTADWDEVGSVVAIRDIRRPGRAAELLDSGSMFDALELLRPDGTRLAVVSGRVFGPRAQLETLRRARGAGVPIEQIESIGVEELRRTHRDWISLAEAHPNLLLAMLVLFYIAHNAVTFAIWGL</sequence>
<keyword evidence="1" id="KW-1133">Transmembrane helix</keyword>
<gene>
    <name evidence="2" type="ORF">M4486_18920</name>
</gene>
<keyword evidence="1" id="KW-0472">Membrane</keyword>
<proteinExistence type="predicted"/>